<proteinExistence type="predicted"/>
<evidence type="ECO:0000256" key="1">
    <source>
        <dbReference type="SAM" id="MobiDB-lite"/>
    </source>
</evidence>
<accession>A0A7J7X5C5</accession>
<gene>
    <name evidence="2" type="ORF">mRhiFer1_010257</name>
</gene>
<protein>
    <submittedName>
        <fullName evidence="2">Uncharacterized protein</fullName>
    </submittedName>
</protein>
<dbReference type="Proteomes" id="UP000585614">
    <property type="component" value="Unassembled WGS sequence"/>
</dbReference>
<evidence type="ECO:0000313" key="3">
    <source>
        <dbReference type="Proteomes" id="UP000585614"/>
    </source>
</evidence>
<dbReference type="EMBL" id="JACAGC010000009">
    <property type="protein sequence ID" value="KAF6344881.1"/>
    <property type="molecule type" value="Genomic_DNA"/>
</dbReference>
<feature type="region of interest" description="Disordered" evidence="1">
    <location>
        <begin position="1"/>
        <end position="38"/>
    </location>
</feature>
<evidence type="ECO:0000313" key="2">
    <source>
        <dbReference type="EMBL" id="KAF6344881.1"/>
    </source>
</evidence>
<name>A0A7J7X5C5_RHIFE</name>
<organism evidence="2 3">
    <name type="scientific">Rhinolophus ferrumequinum</name>
    <name type="common">Greater horseshoe bat</name>
    <dbReference type="NCBI Taxonomy" id="59479"/>
    <lineage>
        <taxon>Eukaryota</taxon>
        <taxon>Metazoa</taxon>
        <taxon>Chordata</taxon>
        <taxon>Craniata</taxon>
        <taxon>Vertebrata</taxon>
        <taxon>Euteleostomi</taxon>
        <taxon>Mammalia</taxon>
        <taxon>Eutheria</taxon>
        <taxon>Laurasiatheria</taxon>
        <taxon>Chiroptera</taxon>
        <taxon>Yinpterochiroptera</taxon>
        <taxon>Rhinolophoidea</taxon>
        <taxon>Rhinolophidae</taxon>
        <taxon>Rhinolophinae</taxon>
        <taxon>Rhinolophus</taxon>
    </lineage>
</organism>
<feature type="compositionally biased region" description="Polar residues" evidence="1">
    <location>
        <begin position="1"/>
        <end position="20"/>
    </location>
</feature>
<feature type="region of interest" description="Disordered" evidence="1">
    <location>
        <begin position="57"/>
        <end position="90"/>
    </location>
</feature>
<comment type="caution">
    <text evidence="2">The sequence shown here is derived from an EMBL/GenBank/DDBJ whole genome shotgun (WGS) entry which is preliminary data.</text>
</comment>
<reference evidence="2 3" key="1">
    <citation type="journal article" date="2020" name="Nature">
        <title>Six reference-quality genomes reveal evolution of bat adaptations.</title>
        <authorList>
            <person name="Jebb D."/>
            <person name="Huang Z."/>
            <person name="Pippel M."/>
            <person name="Hughes G.M."/>
            <person name="Lavrichenko K."/>
            <person name="Devanna P."/>
            <person name="Winkler S."/>
            <person name="Jermiin L.S."/>
            <person name="Skirmuntt E.C."/>
            <person name="Katzourakis A."/>
            <person name="Burkitt-Gray L."/>
            <person name="Ray D.A."/>
            <person name="Sullivan K.A.M."/>
            <person name="Roscito J.G."/>
            <person name="Kirilenko B.M."/>
            <person name="Davalos L.M."/>
            <person name="Corthals A.P."/>
            <person name="Power M.L."/>
            <person name="Jones G."/>
            <person name="Ransome R.D."/>
            <person name="Dechmann D.K.N."/>
            <person name="Locatelli A.G."/>
            <person name="Puechmaille S.J."/>
            <person name="Fedrigo O."/>
            <person name="Jarvis E.D."/>
            <person name="Hiller M."/>
            <person name="Vernes S.C."/>
            <person name="Myers E.W."/>
            <person name="Teeling E.C."/>
        </authorList>
    </citation>
    <scope>NUCLEOTIDE SEQUENCE [LARGE SCALE GENOMIC DNA]</scope>
    <source>
        <strain evidence="2">MRhiFer1</strain>
        <tissue evidence="2">Lung</tissue>
    </source>
</reference>
<sequence length="121" mass="12645">MSKTSGHGSGQKPTSLQFFHSNRDWPRSPGPNSQPQASIQSYSNLVLLVTTAIRATASPCSASDSEQEVVPPSGHSPLPGPPAVPSGTGCRAGLQPPLAYLYDLVQTQPAPSYAGAMPVRY</sequence>
<dbReference type="AlphaFoldDB" id="A0A7J7X5C5"/>